<dbReference type="GO" id="GO:0006261">
    <property type="term" value="P:DNA-templated DNA replication"/>
    <property type="evidence" value="ECO:0007669"/>
    <property type="project" value="TreeGrafter"/>
</dbReference>
<dbReference type="FunFam" id="1.10.8.60:FF:000030">
    <property type="entry name" value="replication factor C subunit 3"/>
    <property type="match status" value="1"/>
</dbReference>
<accession>A0AAP0RE73</accession>
<protein>
    <recommendedName>
        <fullName evidence="3">Replication factor C subunit 3</fullName>
    </recommendedName>
</protein>
<dbReference type="InterPro" id="IPR027417">
    <property type="entry name" value="P-loop_NTPase"/>
</dbReference>
<dbReference type="PANTHER" id="PTHR11669">
    <property type="entry name" value="REPLICATION FACTOR C / DNA POLYMERASE III GAMMA-TAU SUBUNIT"/>
    <property type="match status" value="1"/>
</dbReference>
<dbReference type="InterPro" id="IPR050238">
    <property type="entry name" value="DNA_Rep/Repair_Clamp_Loader"/>
</dbReference>
<name>A0AAP0RE73_LIQFO</name>
<dbReference type="Gene3D" id="1.10.8.60">
    <property type="match status" value="1"/>
</dbReference>
<dbReference type="SUPFAM" id="SSF52540">
    <property type="entry name" value="P-loop containing nucleoside triphosphate hydrolases"/>
    <property type="match status" value="1"/>
</dbReference>
<evidence type="ECO:0000313" key="1">
    <source>
        <dbReference type="EMBL" id="KAK9274993.1"/>
    </source>
</evidence>
<comment type="caution">
    <text evidence="1">The sequence shown here is derived from an EMBL/GenBank/DDBJ whole genome shotgun (WGS) entry which is preliminary data.</text>
</comment>
<dbReference type="GO" id="GO:0003689">
    <property type="term" value="F:DNA clamp loader activity"/>
    <property type="evidence" value="ECO:0007669"/>
    <property type="project" value="TreeGrafter"/>
</dbReference>
<proteinExistence type="predicted"/>
<gene>
    <name evidence="1" type="ORF">L1049_022250</name>
</gene>
<dbReference type="PANTHER" id="PTHR11669:SF52">
    <property type="entry name" value="OS10G0574500 PROTEIN"/>
    <property type="match status" value="1"/>
</dbReference>
<dbReference type="GO" id="GO:0005663">
    <property type="term" value="C:DNA replication factor C complex"/>
    <property type="evidence" value="ECO:0007669"/>
    <property type="project" value="TreeGrafter"/>
</dbReference>
<sequence length="227" mass="26150">MDNLAADRASQGGPLPELDQINVRMSCHHIEVDVTQEKECAIIELMKETHRNMLNQKNLQMKHTNHRAIVLYEAEKPSKKAQRYIRSLSESYSSHNKVILCCSDISRVRHVQSLCTVIQLFWPSDMEIVEVLEFIARKEDIQFPCQLAKTIAVRSRNSLQQAIRSFEASWQSNHPFNENEVIIMTGWEEELAEIAKDMIEEQSSKQDAAMAKPDDLMIFVTCTKTML</sequence>
<evidence type="ECO:0008006" key="3">
    <source>
        <dbReference type="Google" id="ProtNLM"/>
    </source>
</evidence>
<reference evidence="1 2" key="1">
    <citation type="journal article" date="2024" name="Plant J.">
        <title>Genome sequences and population genomics reveal climatic adaptation and genomic divergence between two closely related sweetgum species.</title>
        <authorList>
            <person name="Xu W.Q."/>
            <person name="Ren C.Q."/>
            <person name="Zhang X.Y."/>
            <person name="Comes H.P."/>
            <person name="Liu X.H."/>
            <person name="Li Y.G."/>
            <person name="Kettle C.J."/>
            <person name="Jalonen R."/>
            <person name="Gaisberger H."/>
            <person name="Ma Y.Z."/>
            <person name="Qiu Y.X."/>
        </authorList>
    </citation>
    <scope>NUCLEOTIDE SEQUENCE [LARGE SCALE GENOMIC DNA]</scope>
    <source>
        <strain evidence="1">Hangzhou</strain>
    </source>
</reference>
<dbReference type="Gene3D" id="3.40.50.300">
    <property type="entry name" value="P-loop containing nucleotide triphosphate hydrolases"/>
    <property type="match status" value="1"/>
</dbReference>
<organism evidence="1 2">
    <name type="scientific">Liquidambar formosana</name>
    <name type="common">Formosan gum</name>
    <dbReference type="NCBI Taxonomy" id="63359"/>
    <lineage>
        <taxon>Eukaryota</taxon>
        <taxon>Viridiplantae</taxon>
        <taxon>Streptophyta</taxon>
        <taxon>Embryophyta</taxon>
        <taxon>Tracheophyta</taxon>
        <taxon>Spermatophyta</taxon>
        <taxon>Magnoliopsida</taxon>
        <taxon>eudicotyledons</taxon>
        <taxon>Gunneridae</taxon>
        <taxon>Pentapetalae</taxon>
        <taxon>Saxifragales</taxon>
        <taxon>Altingiaceae</taxon>
        <taxon>Liquidambar</taxon>
    </lineage>
</organism>
<dbReference type="AlphaFoldDB" id="A0AAP0RE73"/>
<dbReference type="GO" id="GO:0006281">
    <property type="term" value="P:DNA repair"/>
    <property type="evidence" value="ECO:0007669"/>
    <property type="project" value="TreeGrafter"/>
</dbReference>
<dbReference type="Proteomes" id="UP001415857">
    <property type="component" value="Unassembled WGS sequence"/>
</dbReference>
<evidence type="ECO:0000313" key="2">
    <source>
        <dbReference type="Proteomes" id="UP001415857"/>
    </source>
</evidence>
<dbReference type="GO" id="GO:0005634">
    <property type="term" value="C:nucleus"/>
    <property type="evidence" value="ECO:0007669"/>
    <property type="project" value="TreeGrafter"/>
</dbReference>
<dbReference type="EMBL" id="JBBPBK010000011">
    <property type="protein sequence ID" value="KAK9274993.1"/>
    <property type="molecule type" value="Genomic_DNA"/>
</dbReference>
<keyword evidence="2" id="KW-1185">Reference proteome</keyword>